<proteinExistence type="inferred from homology"/>
<keyword evidence="3" id="KW-0964">Secreted</keyword>
<dbReference type="Proteomes" id="UP000230407">
    <property type="component" value="Unassembled WGS sequence"/>
</dbReference>
<dbReference type="Pfam" id="PF00720">
    <property type="entry name" value="SSI"/>
    <property type="match status" value="1"/>
</dbReference>
<evidence type="ECO:0000313" key="9">
    <source>
        <dbReference type="EMBL" id="PJE94325.1"/>
    </source>
</evidence>
<comment type="similarity">
    <text evidence="2">Belongs to the protease inhibitor I16 (SSI) family.</text>
</comment>
<keyword evidence="4" id="KW-0646">Protease inhibitor</keyword>
<dbReference type="Gene3D" id="3.30.350.10">
    <property type="entry name" value="Subtilisin inhibitor-like"/>
    <property type="match status" value="1"/>
</dbReference>
<dbReference type="SUPFAM" id="SSF55399">
    <property type="entry name" value="Subtilisin inhibitor"/>
    <property type="match status" value="1"/>
</dbReference>
<reference evidence="9 10" key="1">
    <citation type="submission" date="2017-11" db="EMBL/GenBank/DDBJ databases">
        <title>Streptomyces carmine sp. nov., a novel actinomycete isolated from Sophora alopecuroides in Xinjiang, China.</title>
        <authorList>
            <person name="Wang Y."/>
            <person name="Luo X."/>
            <person name="Wan C."/>
            <person name="Zhang L."/>
        </authorList>
    </citation>
    <scope>NUCLEOTIDE SEQUENCE [LARGE SCALE GENOMIC DNA]</scope>
    <source>
        <strain evidence="9 10">TRM SA0054</strain>
    </source>
</reference>
<sequence>MRTKNRRHPSRVAAVAAAAAAALVLPVAPAVAAGTGDILPGAKSSLELTLSADRNNPAVSVTLECEPAGGTHPTPQSACDKLAAADGDPRFLQPLPVLCSAVHDPVTATATGHWHGRQVNYRATFTNRCEAAVGTDLLFRF</sequence>
<keyword evidence="10" id="KW-1185">Reference proteome</keyword>
<feature type="signal peptide" evidence="7">
    <location>
        <begin position="1"/>
        <end position="32"/>
    </location>
</feature>
<comment type="caution">
    <text evidence="9">The sequence shown here is derived from an EMBL/GenBank/DDBJ whole genome shotgun (WGS) entry which is preliminary data.</text>
</comment>
<dbReference type="AlphaFoldDB" id="A0A2M8LQU5"/>
<dbReference type="PROSITE" id="PS00999">
    <property type="entry name" value="SSI"/>
    <property type="match status" value="1"/>
</dbReference>
<evidence type="ECO:0000256" key="4">
    <source>
        <dbReference type="ARBA" id="ARBA00022690"/>
    </source>
</evidence>
<dbReference type="InterPro" id="IPR020054">
    <property type="entry name" value="Prot_inh_SSI_I16_CS"/>
</dbReference>
<evidence type="ECO:0000256" key="1">
    <source>
        <dbReference type="ARBA" id="ARBA00004613"/>
    </source>
</evidence>
<dbReference type="RefSeq" id="WP_100204934.1">
    <property type="nucleotide sequence ID" value="NZ_PGGW01000069.1"/>
</dbReference>
<protein>
    <recommendedName>
        <fullName evidence="8">Subtilisin inhibitor domain-containing protein</fullName>
    </recommendedName>
</protein>
<keyword evidence="6" id="KW-1015">Disulfide bond</keyword>
<evidence type="ECO:0000256" key="3">
    <source>
        <dbReference type="ARBA" id="ARBA00022525"/>
    </source>
</evidence>
<keyword evidence="5" id="KW-0722">Serine protease inhibitor</keyword>
<dbReference type="InterPro" id="IPR023549">
    <property type="entry name" value="Subtilisin_inhibitor"/>
</dbReference>
<feature type="domain" description="Subtilisin inhibitor" evidence="8">
    <location>
        <begin position="43"/>
        <end position="127"/>
    </location>
</feature>
<dbReference type="GO" id="GO:0005576">
    <property type="term" value="C:extracellular region"/>
    <property type="evidence" value="ECO:0007669"/>
    <property type="project" value="UniProtKB-SubCell"/>
</dbReference>
<name>A0A2M8LQU5_9ACTN</name>
<evidence type="ECO:0000256" key="5">
    <source>
        <dbReference type="ARBA" id="ARBA00022900"/>
    </source>
</evidence>
<gene>
    <name evidence="9" type="ORF">CUT44_29140</name>
</gene>
<organism evidence="9 10">
    <name type="scientific">Streptomyces carminius</name>
    <dbReference type="NCBI Taxonomy" id="2665496"/>
    <lineage>
        <taxon>Bacteria</taxon>
        <taxon>Bacillati</taxon>
        <taxon>Actinomycetota</taxon>
        <taxon>Actinomycetes</taxon>
        <taxon>Kitasatosporales</taxon>
        <taxon>Streptomycetaceae</taxon>
        <taxon>Streptomyces</taxon>
    </lineage>
</organism>
<evidence type="ECO:0000256" key="2">
    <source>
        <dbReference type="ARBA" id="ARBA00010472"/>
    </source>
</evidence>
<evidence type="ECO:0000256" key="6">
    <source>
        <dbReference type="ARBA" id="ARBA00023157"/>
    </source>
</evidence>
<accession>A0A2M8LQU5</accession>
<evidence type="ECO:0000256" key="7">
    <source>
        <dbReference type="SAM" id="SignalP"/>
    </source>
</evidence>
<evidence type="ECO:0000259" key="8">
    <source>
        <dbReference type="Pfam" id="PF00720"/>
    </source>
</evidence>
<dbReference type="InterPro" id="IPR036819">
    <property type="entry name" value="Subtilisin_inhibitor-like_sf"/>
</dbReference>
<comment type="subcellular location">
    <subcellularLocation>
        <location evidence="1">Secreted</location>
    </subcellularLocation>
</comment>
<dbReference type="PROSITE" id="PS51318">
    <property type="entry name" value="TAT"/>
    <property type="match status" value="1"/>
</dbReference>
<feature type="chain" id="PRO_5014714923" description="Subtilisin inhibitor domain-containing protein" evidence="7">
    <location>
        <begin position="33"/>
        <end position="141"/>
    </location>
</feature>
<dbReference type="GO" id="GO:0004867">
    <property type="term" value="F:serine-type endopeptidase inhibitor activity"/>
    <property type="evidence" value="ECO:0007669"/>
    <property type="project" value="UniProtKB-KW"/>
</dbReference>
<evidence type="ECO:0000313" key="10">
    <source>
        <dbReference type="Proteomes" id="UP000230407"/>
    </source>
</evidence>
<dbReference type="EMBL" id="PGGW01000069">
    <property type="protein sequence ID" value="PJE94325.1"/>
    <property type="molecule type" value="Genomic_DNA"/>
</dbReference>
<keyword evidence="7" id="KW-0732">Signal</keyword>
<dbReference type="InterPro" id="IPR006311">
    <property type="entry name" value="TAT_signal"/>
</dbReference>